<evidence type="ECO:0008006" key="3">
    <source>
        <dbReference type="Google" id="ProtNLM"/>
    </source>
</evidence>
<gene>
    <name evidence="1" type="primary">Acey_s0164.g3521</name>
    <name evidence="1" type="ORF">Y032_0164g3521</name>
</gene>
<accession>A0A016SXG2</accession>
<evidence type="ECO:0000313" key="1">
    <source>
        <dbReference type="EMBL" id="EYB95026.1"/>
    </source>
</evidence>
<dbReference type="STRING" id="53326.A0A016SXG2"/>
<proteinExistence type="predicted"/>
<protein>
    <recommendedName>
        <fullName evidence="3">Tc1-like transposase DDE domain-containing protein</fullName>
    </recommendedName>
</protein>
<comment type="caution">
    <text evidence="1">The sequence shown here is derived from an EMBL/GenBank/DDBJ whole genome shotgun (WGS) entry which is preliminary data.</text>
</comment>
<dbReference type="PANTHER" id="PTHR46060:SF1">
    <property type="entry name" value="MARINER MOS1 TRANSPOSASE-LIKE PROTEIN"/>
    <property type="match status" value="1"/>
</dbReference>
<dbReference type="InterPro" id="IPR036397">
    <property type="entry name" value="RNaseH_sf"/>
</dbReference>
<dbReference type="InterPro" id="IPR052709">
    <property type="entry name" value="Transposase-MT_Hybrid"/>
</dbReference>
<dbReference type="PANTHER" id="PTHR46060">
    <property type="entry name" value="MARINER MOS1 TRANSPOSASE-LIKE PROTEIN"/>
    <property type="match status" value="1"/>
</dbReference>
<dbReference type="GO" id="GO:0003676">
    <property type="term" value="F:nucleic acid binding"/>
    <property type="evidence" value="ECO:0007669"/>
    <property type="project" value="InterPro"/>
</dbReference>
<evidence type="ECO:0000313" key="2">
    <source>
        <dbReference type="Proteomes" id="UP000024635"/>
    </source>
</evidence>
<keyword evidence="2" id="KW-1185">Reference proteome</keyword>
<name>A0A016SXG2_9BILA</name>
<dbReference type="Proteomes" id="UP000024635">
    <property type="component" value="Unassembled WGS sequence"/>
</dbReference>
<sequence length="106" mass="11998">MPAKIARNSSNYRTIRFLHNTARLRTTRVTRQKLLDFGWEVLTSPPHRPDLAPKDYLLFLALSNALQGKASEDLRTLGSLVEQFSVSVPIQFYAGDIETLPEIGKQ</sequence>
<organism evidence="1 2">
    <name type="scientific">Ancylostoma ceylanicum</name>
    <dbReference type="NCBI Taxonomy" id="53326"/>
    <lineage>
        <taxon>Eukaryota</taxon>
        <taxon>Metazoa</taxon>
        <taxon>Ecdysozoa</taxon>
        <taxon>Nematoda</taxon>
        <taxon>Chromadorea</taxon>
        <taxon>Rhabditida</taxon>
        <taxon>Rhabditina</taxon>
        <taxon>Rhabditomorpha</taxon>
        <taxon>Strongyloidea</taxon>
        <taxon>Ancylostomatidae</taxon>
        <taxon>Ancylostomatinae</taxon>
        <taxon>Ancylostoma</taxon>
    </lineage>
</organism>
<dbReference type="Gene3D" id="3.30.420.10">
    <property type="entry name" value="Ribonuclease H-like superfamily/Ribonuclease H"/>
    <property type="match status" value="1"/>
</dbReference>
<dbReference type="AlphaFoldDB" id="A0A016SXG2"/>
<reference evidence="2" key="1">
    <citation type="journal article" date="2015" name="Nat. Genet.">
        <title>The genome and transcriptome of the zoonotic hookworm Ancylostoma ceylanicum identify infection-specific gene families.</title>
        <authorList>
            <person name="Schwarz E.M."/>
            <person name="Hu Y."/>
            <person name="Antoshechkin I."/>
            <person name="Miller M.M."/>
            <person name="Sternberg P.W."/>
            <person name="Aroian R.V."/>
        </authorList>
    </citation>
    <scope>NUCLEOTIDE SEQUENCE</scope>
    <source>
        <strain evidence="2">HY135</strain>
    </source>
</reference>
<dbReference type="EMBL" id="JARK01001500">
    <property type="protein sequence ID" value="EYB95026.1"/>
    <property type="molecule type" value="Genomic_DNA"/>
</dbReference>